<proteinExistence type="predicted"/>
<protein>
    <submittedName>
        <fullName evidence="1">GrpB family protein</fullName>
    </submittedName>
</protein>
<dbReference type="InterPro" id="IPR007344">
    <property type="entry name" value="GrpB/CoaE"/>
</dbReference>
<dbReference type="AlphaFoldDB" id="A0A4R4VJ27"/>
<dbReference type="Proteomes" id="UP000295258">
    <property type="component" value="Unassembled WGS sequence"/>
</dbReference>
<organism evidence="1 2">
    <name type="scientific">Nonomuraea deserti</name>
    <dbReference type="NCBI Taxonomy" id="1848322"/>
    <lineage>
        <taxon>Bacteria</taxon>
        <taxon>Bacillati</taxon>
        <taxon>Actinomycetota</taxon>
        <taxon>Actinomycetes</taxon>
        <taxon>Streptosporangiales</taxon>
        <taxon>Streptosporangiaceae</taxon>
        <taxon>Nonomuraea</taxon>
    </lineage>
</organism>
<gene>
    <name evidence="1" type="ORF">E1292_24170</name>
</gene>
<dbReference type="EMBL" id="SMKO01000068">
    <property type="protein sequence ID" value="TDD02115.1"/>
    <property type="molecule type" value="Genomic_DNA"/>
</dbReference>
<name>A0A4R4VJ27_9ACTN</name>
<sequence>MGDPVEIVDYDPGWPAGFAALGRTMRAALGSVAARIDHIGSTSVPGLAAKPVIDVQIAVRSLEPIEAYKRPLELAGLVHRADNPELTKRYFREAPGHRRTHVHVRELGSFSQQLPLLFRDYLRAHPAAAAEFAEAKRRCADRFRDARRDYVAAKEPYVWDIVRRADAWAQRTGWRPAASDA</sequence>
<keyword evidence="2" id="KW-1185">Reference proteome</keyword>
<dbReference type="Pfam" id="PF04229">
    <property type="entry name" value="GrpB"/>
    <property type="match status" value="1"/>
</dbReference>
<dbReference type="SUPFAM" id="SSF81301">
    <property type="entry name" value="Nucleotidyltransferase"/>
    <property type="match status" value="1"/>
</dbReference>
<evidence type="ECO:0000313" key="1">
    <source>
        <dbReference type="EMBL" id="TDD02115.1"/>
    </source>
</evidence>
<dbReference type="RefSeq" id="WP_132597498.1">
    <property type="nucleotide sequence ID" value="NZ_SMKO01000068.1"/>
</dbReference>
<reference evidence="1 2" key="1">
    <citation type="submission" date="2019-03" db="EMBL/GenBank/DDBJ databases">
        <title>Draft genome sequences of novel Actinobacteria.</title>
        <authorList>
            <person name="Sahin N."/>
            <person name="Ay H."/>
            <person name="Saygin H."/>
        </authorList>
    </citation>
    <scope>NUCLEOTIDE SEQUENCE [LARGE SCALE GENOMIC DNA]</scope>
    <source>
        <strain evidence="1 2">KC310</strain>
    </source>
</reference>
<evidence type="ECO:0000313" key="2">
    <source>
        <dbReference type="Proteomes" id="UP000295258"/>
    </source>
</evidence>
<dbReference type="PANTHER" id="PTHR34822">
    <property type="entry name" value="GRPB DOMAIN PROTEIN (AFU_ORTHOLOGUE AFUA_1G01530)"/>
    <property type="match status" value="1"/>
</dbReference>
<dbReference type="PANTHER" id="PTHR34822:SF1">
    <property type="entry name" value="GRPB FAMILY PROTEIN"/>
    <property type="match status" value="1"/>
</dbReference>
<comment type="caution">
    <text evidence="1">The sequence shown here is derived from an EMBL/GenBank/DDBJ whole genome shotgun (WGS) entry which is preliminary data.</text>
</comment>
<dbReference type="Gene3D" id="3.30.460.10">
    <property type="entry name" value="Beta Polymerase, domain 2"/>
    <property type="match status" value="1"/>
</dbReference>
<dbReference type="InterPro" id="IPR043519">
    <property type="entry name" value="NT_sf"/>
</dbReference>
<accession>A0A4R4VJ27</accession>